<proteinExistence type="predicted"/>
<name>A0ABZ1RKP7_9ACTN</name>
<sequence>MPTDVPLSFDRLPAASSYDDLKLTVGTFEHVCDSSYLSIDLYPTDTDDLGGALARLLEQWSTQVDGLRPVGGTAYLPYDFSDQCTAWLRISSTDGHTAEVQAGWSSTPGWDVNPFNYVPEAREVSDFRPLPEARITCLLSDLGACFEANRIALAATGN</sequence>
<evidence type="ECO:0000313" key="2">
    <source>
        <dbReference type="Proteomes" id="UP001432075"/>
    </source>
</evidence>
<gene>
    <name evidence="1" type="ORF">OHU17_16945</name>
</gene>
<organism evidence="1 2">
    <name type="scientific">Streptomyces goshikiensis</name>
    <dbReference type="NCBI Taxonomy" id="1942"/>
    <lineage>
        <taxon>Bacteria</taxon>
        <taxon>Bacillati</taxon>
        <taxon>Actinomycetota</taxon>
        <taxon>Actinomycetes</taxon>
        <taxon>Kitasatosporales</taxon>
        <taxon>Streptomycetaceae</taxon>
        <taxon>Streptomyces</taxon>
    </lineage>
</organism>
<dbReference type="RefSeq" id="WP_328776130.1">
    <property type="nucleotide sequence ID" value="NZ_CP108057.1"/>
</dbReference>
<evidence type="ECO:0000313" key="1">
    <source>
        <dbReference type="EMBL" id="WUO47407.1"/>
    </source>
</evidence>
<protein>
    <submittedName>
        <fullName evidence="1">Uncharacterized protein</fullName>
    </submittedName>
</protein>
<dbReference type="EMBL" id="CP108057">
    <property type="protein sequence ID" value="WUO47407.1"/>
    <property type="molecule type" value="Genomic_DNA"/>
</dbReference>
<keyword evidence="2" id="KW-1185">Reference proteome</keyword>
<reference evidence="1" key="1">
    <citation type="submission" date="2022-10" db="EMBL/GenBank/DDBJ databases">
        <title>The complete genomes of actinobacterial strains from the NBC collection.</title>
        <authorList>
            <person name="Joergensen T.S."/>
            <person name="Alvarez Arevalo M."/>
            <person name="Sterndorff E.B."/>
            <person name="Faurdal D."/>
            <person name="Vuksanovic O."/>
            <person name="Mourched A.-S."/>
            <person name="Charusanti P."/>
            <person name="Shaw S."/>
            <person name="Blin K."/>
            <person name="Weber T."/>
        </authorList>
    </citation>
    <scope>NUCLEOTIDE SEQUENCE</scope>
    <source>
        <strain evidence="1">NBC_00283</strain>
    </source>
</reference>
<accession>A0ABZ1RKP7</accession>
<dbReference type="Proteomes" id="UP001432075">
    <property type="component" value="Chromosome"/>
</dbReference>